<dbReference type="AlphaFoldDB" id="A0AAJ1CWA9"/>
<protein>
    <submittedName>
        <fullName evidence="2">Uncharacterized protein</fullName>
    </submittedName>
</protein>
<accession>A0AAJ1CWA9</accession>
<comment type="caution">
    <text evidence="2">The sequence shown here is derived from an EMBL/GenBank/DDBJ whole genome shotgun (WGS) entry which is preliminary data.</text>
</comment>
<keyword evidence="1" id="KW-0812">Transmembrane</keyword>
<dbReference type="Proteomes" id="UP001208888">
    <property type="component" value="Unassembled WGS sequence"/>
</dbReference>
<sequence>MLNIIKILKSENKNVMMIFLHVFLIILFSVIIFLSVFGTDVLMLVELVSATYVGVSLVTLPIFTAYVLS</sequence>
<name>A0AAJ1CWA9_PANAN</name>
<organism evidence="2 3">
    <name type="scientific">Pantoea ananas</name>
    <name type="common">Erwinia uredovora</name>
    <dbReference type="NCBI Taxonomy" id="553"/>
    <lineage>
        <taxon>Bacteria</taxon>
        <taxon>Pseudomonadati</taxon>
        <taxon>Pseudomonadota</taxon>
        <taxon>Gammaproteobacteria</taxon>
        <taxon>Enterobacterales</taxon>
        <taxon>Erwiniaceae</taxon>
        <taxon>Pantoea</taxon>
    </lineage>
</organism>
<keyword evidence="1" id="KW-1133">Transmembrane helix</keyword>
<evidence type="ECO:0000313" key="3">
    <source>
        <dbReference type="Proteomes" id="UP001208888"/>
    </source>
</evidence>
<dbReference type="EMBL" id="JANFVX010000002">
    <property type="protein sequence ID" value="MCW0342708.1"/>
    <property type="molecule type" value="Genomic_DNA"/>
</dbReference>
<keyword evidence="1" id="KW-0472">Membrane</keyword>
<feature type="transmembrane region" description="Helical" evidence="1">
    <location>
        <begin position="49"/>
        <end position="68"/>
    </location>
</feature>
<evidence type="ECO:0000313" key="2">
    <source>
        <dbReference type="EMBL" id="MCW0342708.1"/>
    </source>
</evidence>
<proteinExistence type="predicted"/>
<feature type="transmembrane region" description="Helical" evidence="1">
    <location>
        <begin position="15"/>
        <end position="37"/>
    </location>
</feature>
<reference evidence="2" key="1">
    <citation type="submission" date="2022-06" db="EMBL/GenBank/DDBJ databases">
        <title>Dynamics of rice microbiomes reveals core vertical transmitted seed endophytes.</title>
        <authorList>
            <person name="Liao K."/>
            <person name="Zhang X."/>
        </authorList>
    </citation>
    <scope>NUCLEOTIDE SEQUENCE</scope>
    <source>
        <strain evidence="2">JT1-17</strain>
    </source>
</reference>
<gene>
    <name evidence="2" type="ORF">NB703_000801</name>
</gene>
<evidence type="ECO:0000256" key="1">
    <source>
        <dbReference type="SAM" id="Phobius"/>
    </source>
</evidence>